<protein>
    <recommendedName>
        <fullName evidence="8 10">Aminodeoxychorismate lyase</fullName>
        <ecNumber evidence="8 10">4.1.3.38</ecNumber>
    </recommendedName>
</protein>
<dbReference type="Pfam" id="PF01063">
    <property type="entry name" value="Aminotran_4"/>
    <property type="match status" value="1"/>
</dbReference>
<keyword evidence="6 11" id="KW-0456">Lyase</keyword>
<sequence>MEPAVKPSVSRFDRSFNYGDGIFTTMQVKAGLIQLWPLHLARLQHAATQLHFAKIDWSSLETEVMAAITEPNQVIKILISRGEGGRGYSSQGIDTPKVYISCSALPDYHLWRQQGITLGIAELKLAIQPALAGIKHTSRLEQVLIKQQLLHTEFDDLLVIDQQDFVCEVSAANIFFYRQQQWYTPSLERAGVAGVMRQHLMQQFDVKQVSWTLAQLNDVEAMFICNALMEIVPVQRFMLRELDMTPVNALMKRQLC</sequence>
<evidence type="ECO:0000256" key="6">
    <source>
        <dbReference type="ARBA" id="ARBA00023239"/>
    </source>
</evidence>
<evidence type="ECO:0000256" key="5">
    <source>
        <dbReference type="ARBA" id="ARBA00022909"/>
    </source>
</evidence>
<dbReference type="InterPro" id="IPR043132">
    <property type="entry name" value="BCAT-like_C"/>
</dbReference>
<dbReference type="GO" id="GO:0046656">
    <property type="term" value="P:folic acid biosynthetic process"/>
    <property type="evidence" value="ECO:0007669"/>
    <property type="project" value="UniProtKB-KW"/>
</dbReference>
<accession>A0A1E7Q601</accession>
<dbReference type="InterPro" id="IPR001544">
    <property type="entry name" value="Aminotrans_IV"/>
</dbReference>
<keyword evidence="4" id="KW-0663">Pyridoxal phosphate</keyword>
<dbReference type="Gene3D" id="3.30.470.10">
    <property type="match status" value="1"/>
</dbReference>
<comment type="pathway">
    <text evidence="7">Cofactor biosynthesis; tetrahydrofolate biosynthesis; 4-aminobenzoate from chorismate: step 2/2.</text>
</comment>
<reference evidence="12" key="1">
    <citation type="submission" date="2016-09" db="EMBL/GenBank/DDBJ databases">
        <authorList>
            <person name="Wan X."/>
            <person name="Hou S."/>
        </authorList>
    </citation>
    <scope>NUCLEOTIDE SEQUENCE [LARGE SCALE GENOMIC DNA]</scope>
    <source>
        <strain evidence="12">KH87</strain>
    </source>
</reference>
<evidence type="ECO:0000313" key="11">
    <source>
        <dbReference type="EMBL" id="OEY69566.1"/>
    </source>
</evidence>
<dbReference type="NCBIfam" id="TIGR03461">
    <property type="entry name" value="pabC_Proteo"/>
    <property type="match status" value="1"/>
</dbReference>
<dbReference type="Gene3D" id="3.20.10.10">
    <property type="entry name" value="D-amino Acid Aminotransferase, subunit A, domain 2"/>
    <property type="match status" value="1"/>
</dbReference>
<evidence type="ECO:0000313" key="12">
    <source>
        <dbReference type="Proteomes" id="UP000242258"/>
    </source>
</evidence>
<dbReference type="EMBL" id="MKEK01000001">
    <property type="protein sequence ID" value="OEY69566.1"/>
    <property type="molecule type" value="Genomic_DNA"/>
</dbReference>
<evidence type="ECO:0000256" key="7">
    <source>
        <dbReference type="ARBA" id="ARBA00035633"/>
    </source>
</evidence>
<dbReference type="STRING" id="1628148.BI198_08340"/>
<name>A0A1E7Q601_9GAMM</name>
<evidence type="ECO:0000256" key="1">
    <source>
        <dbReference type="ARBA" id="ARBA00001933"/>
    </source>
</evidence>
<evidence type="ECO:0000256" key="2">
    <source>
        <dbReference type="ARBA" id="ARBA00009320"/>
    </source>
</evidence>
<evidence type="ECO:0000256" key="10">
    <source>
        <dbReference type="NCBIfam" id="TIGR03461"/>
    </source>
</evidence>
<dbReference type="GO" id="GO:0005829">
    <property type="term" value="C:cytosol"/>
    <property type="evidence" value="ECO:0007669"/>
    <property type="project" value="TreeGrafter"/>
</dbReference>
<dbReference type="InterPro" id="IPR043131">
    <property type="entry name" value="BCAT-like_N"/>
</dbReference>
<comment type="caution">
    <text evidence="11">The sequence shown here is derived from an EMBL/GenBank/DDBJ whole genome shotgun (WGS) entry which is preliminary data.</text>
</comment>
<dbReference type="PANTHER" id="PTHR42743">
    <property type="entry name" value="AMINO-ACID AMINOTRANSFERASE"/>
    <property type="match status" value="1"/>
</dbReference>
<comment type="subunit">
    <text evidence="3">Homodimer.</text>
</comment>
<dbReference type="InterPro" id="IPR050571">
    <property type="entry name" value="Class-IV_PLP-Dep_Aminotrnsfr"/>
</dbReference>
<keyword evidence="12" id="KW-1185">Reference proteome</keyword>
<comment type="similarity">
    <text evidence="2">Belongs to the class-IV pyridoxal-phosphate-dependent aminotransferase family.</text>
</comment>
<dbReference type="PANTHER" id="PTHR42743:SF2">
    <property type="entry name" value="AMINODEOXYCHORISMATE LYASE"/>
    <property type="match status" value="1"/>
</dbReference>
<evidence type="ECO:0000256" key="9">
    <source>
        <dbReference type="ARBA" id="ARBA00049529"/>
    </source>
</evidence>
<dbReference type="GO" id="GO:0008696">
    <property type="term" value="F:4-amino-4-deoxychorismate lyase activity"/>
    <property type="evidence" value="ECO:0007669"/>
    <property type="project" value="UniProtKB-UniRule"/>
</dbReference>
<dbReference type="NCBIfam" id="NF004761">
    <property type="entry name" value="PRK06092.1"/>
    <property type="match status" value="1"/>
</dbReference>
<dbReference type="InterPro" id="IPR017824">
    <property type="entry name" value="Aminodeoxychorismate_lyase_IV"/>
</dbReference>
<proteinExistence type="inferred from homology"/>
<dbReference type="SUPFAM" id="SSF56752">
    <property type="entry name" value="D-aminoacid aminotransferase-like PLP-dependent enzymes"/>
    <property type="match status" value="1"/>
</dbReference>
<comment type="cofactor">
    <cofactor evidence="1">
        <name>pyridoxal 5'-phosphate</name>
        <dbReference type="ChEBI" id="CHEBI:597326"/>
    </cofactor>
</comment>
<dbReference type="CDD" id="cd01559">
    <property type="entry name" value="ADCL_like"/>
    <property type="match status" value="1"/>
</dbReference>
<dbReference type="GO" id="GO:0008153">
    <property type="term" value="P:4-aminobenzoate biosynthetic process"/>
    <property type="evidence" value="ECO:0007669"/>
    <property type="project" value="UniProtKB-UniRule"/>
</dbReference>
<dbReference type="EC" id="4.1.3.38" evidence="8 10"/>
<dbReference type="GO" id="GO:0030170">
    <property type="term" value="F:pyridoxal phosphate binding"/>
    <property type="evidence" value="ECO:0007669"/>
    <property type="project" value="InterPro"/>
</dbReference>
<comment type="catalytic activity">
    <reaction evidence="9">
        <text>4-amino-4-deoxychorismate = 4-aminobenzoate + pyruvate + H(+)</text>
        <dbReference type="Rhea" id="RHEA:16201"/>
        <dbReference type="ChEBI" id="CHEBI:15361"/>
        <dbReference type="ChEBI" id="CHEBI:15378"/>
        <dbReference type="ChEBI" id="CHEBI:17836"/>
        <dbReference type="ChEBI" id="CHEBI:58406"/>
        <dbReference type="EC" id="4.1.3.38"/>
    </reaction>
</comment>
<dbReference type="InterPro" id="IPR036038">
    <property type="entry name" value="Aminotransferase-like"/>
</dbReference>
<dbReference type="OrthoDB" id="9805628at2"/>
<evidence type="ECO:0000256" key="3">
    <source>
        <dbReference type="ARBA" id="ARBA00011738"/>
    </source>
</evidence>
<evidence type="ECO:0000256" key="4">
    <source>
        <dbReference type="ARBA" id="ARBA00022898"/>
    </source>
</evidence>
<gene>
    <name evidence="11" type="ORF">BI198_08340</name>
</gene>
<keyword evidence="5" id="KW-0289">Folate biosynthesis</keyword>
<evidence type="ECO:0000256" key="8">
    <source>
        <dbReference type="ARBA" id="ARBA00035676"/>
    </source>
</evidence>
<dbReference type="AlphaFoldDB" id="A0A1E7Q601"/>
<organism evidence="11 12">
    <name type="scientific">Rheinheimera salexigens</name>
    <dbReference type="NCBI Taxonomy" id="1628148"/>
    <lineage>
        <taxon>Bacteria</taxon>
        <taxon>Pseudomonadati</taxon>
        <taxon>Pseudomonadota</taxon>
        <taxon>Gammaproteobacteria</taxon>
        <taxon>Chromatiales</taxon>
        <taxon>Chromatiaceae</taxon>
        <taxon>Rheinheimera</taxon>
    </lineage>
</organism>
<dbReference type="Proteomes" id="UP000242258">
    <property type="component" value="Unassembled WGS sequence"/>
</dbReference>